<evidence type="ECO:0000313" key="1">
    <source>
        <dbReference type="EMBL" id="QFU15150.1"/>
    </source>
</evidence>
<organism evidence="1 2">
    <name type="scientific">Microvirga thermotolerans</name>
    <dbReference type="NCBI Taxonomy" id="2651334"/>
    <lineage>
        <taxon>Bacteria</taxon>
        <taxon>Pseudomonadati</taxon>
        <taxon>Pseudomonadota</taxon>
        <taxon>Alphaproteobacteria</taxon>
        <taxon>Hyphomicrobiales</taxon>
        <taxon>Methylobacteriaceae</taxon>
        <taxon>Microvirga</taxon>
    </lineage>
</organism>
<dbReference type="KEGG" id="mico:GDR74_02375"/>
<dbReference type="EMBL" id="CP045423">
    <property type="protein sequence ID" value="QFU15150.1"/>
    <property type="molecule type" value="Genomic_DNA"/>
</dbReference>
<sequence length="330" mass="36560">MSALKRQAIFACFAEADWENPGEIASRLRAVAPAECVSHFDPLAQIARSLATSRAREIVLATYGEVPDGLLGALARVGDEPLPAPNYRLLFSFFADPNLRRKGRVLRHIGEIDVRVLQVIEVVDDAELLSPAIISLLASQHHALDFARTVRWLKGLDHVDNDALDEAIRGASTKRGLGRALQYWIERTEQLPDQPIIDDPEFQVLSNVSMLRAKGIEYRVCLHTSDPIREAVLGLVAFAEWRPSPDELGAIVELLPLVRKGSSERHWMIVSINAADNAPLPRSIRKRVNARLGALGFFVPVRPTGDDTVACVSRLMRRLGGDWLADYETA</sequence>
<dbReference type="RefSeq" id="WP_152584800.1">
    <property type="nucleotide sequence ID" value="NZ_CP045423.1"/>
</dbReference>
<accession>A0A5P9JUN0</accession>
<evidence type="ECO:0000313" key="2">
    <source>
        <dbReference type="Proteomes" id="UP000325614"/>
    </source>
</evidence>
<reference evidence="1 2" key="1">
    <citation type="submission" date="2019-10" db="EMBL/GenBank/DDBJ databases">
        <title>Isolation, Identification of Microvirga thermotolerans HR1, a novel thermophilic bacterium and Comparative Genomics of the genus Microvirga.</title>
        <authorList>
            <person name="Li J."/>
            <person name="Zhang W."/>
            <person name="Lin M."/>
            <person name="Wang J."/>
        </authorList>
    </citation>
    <scope>NUCLEOTIDE SEQUENCE [LARGE SCALE GENOMIC DNA]</scope>
    <source>
        <strain evidence="1 2">HR1</strain>
    </source>
</reference>
<protein>
    <submittedName>
        <fullName evidence="1">Uncharacterized protein</fullName>
    </submittedName>
</protein>
<name>A0A5P9JUN0_9HYPH</name>
<keyword evidence="2" id="KW-1185">Reference proteome</keyword>
<gene>
    <name evidence="1" type="ORF">GDR74_02375</name>
</gene>
<dbReference type="Proteomes" id="UP000325614">
    <property type="component" value="Chromosome"/>
</dbReference>
<proteinExistence type="predicted"/>
<dbReference type="AlphaFoldDB" id="A0A5P9JUN0"/>